<evidence type="ECO:0000313" key="3">
    <source>
        <dbReference type="Proteomes" id="UP001207930"/>
    </source>
</evidence>
<dbReference type="EMBL" id="JAPDDS010000005">
    <property type="protein sequence ID" value="MCW1885314.1"/>
    <property type="molecule type" value="Genomic_DNA"/>
</dbReference>
<dbReference type="Proteomes" id="UP001207930">
    <property type="component" value="Unassembled WGS sequence"/>
</dbReference>
<reference evidence="2 3" key="1">
    <citation type="submission" date="2022-10" db="EMBL/GenBank/DDBJ databases">
        <title>Luteolibacter flavescens strain MCCC 1K03193, whole genome shotgun sequencing project.</title>
        <authorList>
            <person name="Zhao G."/>
            <person name="Shen L."/>
        </authorList>
    </citation>
    <scope>NUCLEOTIDE SEQUENCE [LARGE SCALE GENOMIC DNA]</scope>
    <source>
        <strain evidence="2 3">MCCC 1K03193</strain>
    </source>
</reference>
<comment type="caution">
    <text evidence="2">The sequence shown here is derived from an EMBL/GenBank/DDBJ whole genome shotgun (WGS) entry which is preliminary data.</text>
</comment>
<evidence type="ECO:0000256" key="1">
    <source>
        <dbReference type="SAM" id="MobiDB-lite"/>
    </source>
</evidence>
<feature type="region of interest" description="Disordered" evidence="1">
    <location>
        <begin position="242"/>
        <end position="263"/>
    </location>
</feature>
<name>A0ABT3FPS1_9BACT</name>
<accession>A0ABT3FPS1</accession>
<gene>
    <name evidence="2" type="ORF">OKA04_11285</name>
</gene>
<dbReference type="RefSeq" id="WP_264501271.1">
    <property type="nucleotide sequence ID" value="NZ_JAPDDS010000005.1"/>
</dbReference>
<proteinExistence type="predicted"/>
<organism evidence="2 3">
    <name type="scientific">Luteolibacter flavescens</name>
    <dbReference type="NCBI Taxonomy" id="1859460"/>
    <lineage>
        <taxon>Bacteria</taxon>
        <taxon>Pseudomonadati</taxon>
        <taxon>Verrucomicrobiota</taxon>
        <taxon>Verrucomicrobiia</taxon>
        <taxon>Verrucomicrobiales</taxon>
        <taxon>Verrucomicrobiaceae</taxon>
        <taxon>Luteolibacter</taxon>
    </lineage>
</organism>
<protein>
    <recommendedName>
        <fullName evidence="4">Lipoprotein</fullName>
    </recommendedName>
</protein>
<evidence type="ECO:0008006" key="4">
    <source>
        <dbReference type="Google" id="ProtNLM"/>
    </source>
</evidence>
<dbReference type="PROSITE" id="PS51257">
    <property type="entry name" value="PROKAR_LIPOPROTEIN"/>
    <property type="match status" value="1"/>
</dbReference>
<evidence type="ECO:0000313" key="2">
    <source>
        <dbReference type="EMBL" id="MCW1885314.1"/>
    </source>
</evidence>
<sequence length="381" mass="39115">MIYHCRAITPAMTKSQLLFFSGIALLLTSCGASRWSEAQKASLGSIAVPPVPVAGDGYDKPIGSPEIAAPYISAPVGSGFAGGAIAAGVGQLAVEIAAVAEQKSFEGRYADAISKAPGTVPGDLSGRVRKAVAGTVGSLPHFHGKVRDDSPNRLVVTVEKFRYVRVGNDGGEMLMVPSLSGKFDLTGAGGTKLLSRNFNASATSVRRTIDGFVRDRGAASRAFDEAAAEVARQIGEAVGEKLGETPGAPAVTTPAGRTAKPGKPYQLSDVSGLTATCSNPYPLTQSCNIWSGAARRIEVGGQKLKIAGSADGKIILIRDAGLVPKNAVSSKGSAQYDAVKAALEASGVWVLKQRDMVSAGKTVGFFLETSGDAYGAITKGS</sequence>
<keyword evidence="3" id="KW-1185">Reference proteome</keyword>